<dbReference type="Proteomes" id="UP000271974">
    <property type="component" value="Unassembled WGS sequence"/>
</dbReference>
<accession>A0A433THU0</accession>
<dbReference type="OrthoDB" id="6154697at2759"/>
<evidence type="ECO:0000313" key="2">
    <source>
        <dbReference type="Proteomes" id="UP000271974"/>
    </source>
</evidence>
<dbReference type="STRING" id="188477.A0A433THU0"/>
<reference evidence="1 2" key="1">
    <citation type="submission" date="2019-01" db="EMBL/GenBank/DDBJ databases">
        <title>A draft genome assembly of the solar-powered sea slug Elysia chlorotica.</title>
        <authorList>
            <person name="Cai H."/>
            <person name="Li Q."/>
            <person name="Fang X."/>
            <person name="Li J."/>
            <person name="Curtis N.E."/>
            <person name="Altenburger A."/>
            <person name="Shibata T."/>
            <person name="Feng M."/>
            <person name="Maeda T."/>
            <person name="Schwartz J.A."/>
            <person name="Shigenobu S."/>
            <person name="Lundholm N."/>
            <person name="Nishiyama T."/>
            <person name="Yang H."/>
            <person name="Hasebe M."/>
            <person name="Li S."/>
            <person name="Pierce S.K."/>
            <person name="Wang J."/>
        </authorList>
    </citation>
    <scope>NUCLEOTIDE SEQUENCE [LARGE SCALE GENOMIC DNA]</scope>
    <source>
        <strain evidence="1">EC2010</strain>
        <tissue evidence="1">Whole organism of an adult</tissue>
    </source>
</reference>
<gene>
    <name evidence="1" type="ORF">EGW08_011139</name>
</gene>
<dbReference type="AlphaFoldDB" id="A0A433THU0"/>
<dbReference type="EMBL" id="RQTK01000355">
    <property type="protein sequence ID" value="RUS81099.1"/>
    <property type="molecule type" value="Genomic_DNA"/>
</dbReference>
<protein>
    <submittedName>
        <fullName evidence="1">Uncharacterized protein</fullName>
    </submittedName>
</protein>
<proteinExistence type="predicted"/>
<name>A0A433THU0_ELYCH</name>
<evidence type="ECO:0000313" key="1">
    <source>
        <dbReference type="EMBL" id="RUS81099.1"/>
    </source>
</evidence>
<comment type="caution">
    <text evidence="1">The sequence shown here is derived from an EMBL/GenBank/DDBJ whole genome shotgun (WGS) entry which is preliminary data.</text>
</comment>
<sequence length="200" mass="23649">MEHIMRIYGTGDQNENGEFFTEFCSFNDLVIEEVRGFLRRNIKIGSIYTKALAYKALVRPQLEYACEVWDPHTDDNIQTLEKTPRRAARWVVNRYRQTSSVGDMLNQLNWPSLEQRRKNTRLSTLYKYHQGEVKIDMSNTPRLLNTGYNTRRSHKDQCVVEPSIRNYRKYSFFPRTIKEFNALPHEAHQCASIEGFKSFL</sequence>
<organism evidence="1 2">
    <name type="scientific">Elysia chlorotica</name>
    <name type="common">Eastern emerald elysia</name>
    <name type="synonym">Sea slug</name>
    <dbReference type="NCBI Taxonomy" id="188477"/>
    <lineage>
        <taxon>Eukaryota</taxon>
        <taxon>Metazoa</taxon>
        <taxon>Spiralia</taxon>
        <taxon>Lophotrochozoa</taxon>
        <taxon>Mollusca</taxon>
        <taxon>Gastropoda</taxon>
        <taxon>Heterobranchia</taxon>
        <taxon>Euthyneura</taxon>
        <taxon>Panpulmonata</taxon>
        <taxon>Sacoglossa</taxon>
        <taxon>Placobranchoidea</taxon>
        <taxon>Plakobranchidae</taxon>
        <taxon>Elysia</taxon>
    </lineage>
</organism>
<keyword evidence="2" id="KW-1185">Reference proteome</keyword>